<gene>
    <name evidence="7" type="ORF">LIER_25424</name>
</gene>
<proteinExistence type="inferred from homology"/>
<dbReference type="AlphaFoldDB" id="A0AAV3R8E4"/>
<accession>A0AAV3R8E4</accession>
<sequence length="661" mass="73984">MDPSIADKKENVKLKKSSNLPRPVRIVGNIREFTTEESKPWIVVRKPEQPNLSQGVTISFSEQSTRKDSYELDYCYEQNEGNFIIYSKEIEPLIPELINGRNLTVIAYGARGSGKTYTVKGTEENPGLAMLAMARILSKAEEIGYSVSISMYEVYHEHVVDLLDANRTEVQVLEDAQGRTNLKGLSKVLVQSIEEFSNLFSSRISSQKEGHPNPLEPRRRCHKGLIVYISSCDDDNNLKIASQMNFIDLAGYEDPRRNNEDALQIAKINKSLYGLCNVIHAINANEIRVPYRENKLTRLLKESLTRSNHILMVTCLNPSFCQDTIHTVCLASRSCQRTTQMFMDSKKRIGSASKLESMSSARREKSVIPSSYAKEGIGSHHQSDSKKAGSISKERRIRSDVKTIMLEKFKSPPGNVSAMKCKPLSSSINPSVIISQEKTPEVIPISSSKTLLDEEHNFQVSKDPAAFTSLEKVTSKDPHVIPSGINSEKDVFVCQDGKENVSFQIIGNESPPLSEQIRTISKNLKALCAPSSLRMKESKESGTQVDAGDSVEPRTPVMEHHVKIEDRFETPINNAASRSFQQRSSGMKQSLVQEYLKFLNTASKEELKELKGIGEKRSTYILELRENSPEPFKKLDDLEDIGLSAKQIKGMVKNMAGALFN</sequence>
<dbReference type="Pfam" id="PF12836">
    <property type="entry name" value="HHH_3"/>
    <property type="match status" value="1"/>
</dbReference>
<dbReference type="InterPro" id="IPR036961">
    <property type="entry name" value="Kinesin_motor_dom_sf"/>
</dbReference>
<dbReference type="InterPro" id="IPR027417">
    <property type="entry name" value="P-loop_NTPase"/>
</dbReference>
<feature type="domain" description="Kinesin motor" evidence="6">
    <location>
        <begin position="23"/>
        <end position="337"/>
    </location>
</feature>
<evidence type="ECO:0000256" key="4">
    <source>
        <dbReference type="PROSITE-ProRule" id="PRU00283"/>
    </source>
</evidence>
<dbReference type="GO" id="GO:0005524">
    <property type="term" value="F:ATP binding"/>
    <property type="evidence" value="ECO:0007669"/>
    <property type="project" value="UniProtKB-UniRule"/>
</dbReference>
<dbReference type="GO" id="GO:0005875">
    <property type="term" value="C:microtubule associated complex"/>
    <property type="evidence" value="ECO:0007669"/>
    <property type="project" value="TreeGrafter"/>
</dbReference>
<feature type="compositionally biased region" description="Basic and acidic residues" evidence="5">
    <location>
        <begin position="377"/>
        <end position="394"/>
    </location>
</feature>
<evidence type="ECO:0000256" key="3">
    <source>
        <dbReference type="ARBA" id="ARBA00061615"/>
    </source>
</evidence>
<dbReference type="SMART" id="SM00129">
    <property type="entry name" value="KISc"/>
    <property type="match status" value="1"/>
</dbReference>
<dbReference type="GO" id="GO:0003777">
    <property type="term" value="F:microtubule motor activity"/>
    <property type="evidence" value="ECO:0007669"/>
    <property type="project" value="InterPro"/>
</dbReference>
<evidence type="ECO:0000256" key="2">
    <source>
        <dbReference type="ARBA" id="ARBA00023175"/>
    </source>
</evidence>
<protein>
    <submittedName>
        <fullName evidence="7">Microtubule binding motor protein</fullName>
    </submittedName>
</protein>
<comment type="caution">
    <text evidence="7">The sequence shown here is derived from an EMBL/GenBank/DDBJ whole genome shotgun (WGS) entry which is preliminary data.</text>
</comment>
<dbReference type="SUPFAM" id="SSF52540">
    <property type="entry name" value="P-loop containing nucleoside triphosphate hydrolases"/>
    <property type="match status" value="1"/>
</dbReference>
<feature type="binding site" evidence="4">
    <location>
        <begin position="109"/>
        <end position="116"/>
    </location>
    <ligand>
        <name>ATP</name>
        <dbReference type="ChEBI" id="CHEBI:30616"/>
    </ligand>
</feature>
<comment type="similarity">
    <text evidence="3">Belongs to the TRAFAC class myosin-kinesin ATPase superfamily. Kinesin family. KIN-10 subfamily.</text>
</comment>
<dbReference type="PANTHER" id="PTHR47969">
    <property type="entry name" value="CHROMOSOME-ASSOCIATED KINESIN KIF4A-RELATED"/>
    <property type="match status" value="1"/>
</dbReference>
<dbReference type="EMBL" id="BAABME010007651">
    <property type="protein sequence ID" value="GAA0171380.1"/>
    <property type="molecule type" value="Genomic_DNA"/>
</dbReference>
<organism evidence="7 8">
    <name type="scientific">Lithospermum erythrorhizon</name>
    <name type="common">Purple gromwell</name>
    <name type="synonym">Lithospermum officinale var. erythrorhizon</name>
    <dbReference type="NCBI Taxonomy" id="34254"/>
    <lineage>
        <taxon>Eukaryota</taxon>
        <taxon>Viridiplantae</taxon>
        <taxon>Streptophyta</taxon>
        <taxon>Embryophyta</taxon>
        <taxon>Tracheophyta</taxon>
        <taxon>Spermatophyta</taxon>
        <taxon>Magnoliopsida</taxon>
        <taxon>eudicotyledons</taxon>
        <taxon>Gunneridae</taxon>
        <taxon>Pentapetalae</taxon>
        <taxon>asterids</taxon>
        <taxon>lamiids</taxon>
        <taxon>Boraginales</taxon>
        <taxon>Boraginaceae</taxon>
        <taxon>Boraginoideae</taxon>
        <taxon>Lithospermeae</taxon>
        <taxon>Lithospermum</taxon>
    </lineage>
</organism>
<dbReference type="InterPro" id="IPR027640">
    <property type="entry name" value="Kinesin-like_fam"/>
</dbReference>
<name>A0AAV3R8E4_LITER</name>
<feature type="region of interest" description="Disordered" evidence="5">
    <location>
        <begin position="533"/>
        <end position="552"/>
    </location>
</feature>
<dbReference type="GO" id="GO:0008017">
    <property type="term" value="F:microtubule binding"/>
    <property type="evidence" value="ECO:0007669"/>
    <property type="project" value="InterPro"/>
</dbReference>
<dbReference type="Gene3D" id="1.10.150.280">
    <property type="entry name" value="AF1531-like domain"/>
    <property type="match status" value="1"/>
</dbReference>
<dbReference type="InterPro" id="IPR010994">
    <property type="entry name" value="RuvA_2-like"/>
</dbReference>
<keyword evidence="4" id="KW-0547">Nucleotide-binding</keyword>
<keyword evidence="8" id="KW-1185">Reference proteome</keyword>
<dbReference type="Pfam" id="PF00225">
    <property type="entry name" value="Kinesin"/>
    <property type="match status" value="1"/>
</dbReference>
<dbReference type="InterPro" id="IPR001752">
    <property type="entry name" value="Kinesin_motor_dom"/>
</dbReference>
<dbReference type="Gene3D" id="3.40.850.10">
    <property type="entry name" value="Kinesin motor domain"/>
    <property type="match status" value="1"/>
</dbReference>
<evidence type="ECO:0000313" key="8">
    <source>
        <dbReference type="Proteomes" id="UP001454036"/>
    </source>
</evidence>
<reference evidence="7 8" key="1">
    <citation type="submission" date="2024-01" db="EMBL/GenBank/DDBJ databases">
        <title>The complete chloroplast genome sequence of Lithospermum erythrorhizon: insights into the phylogenetic relationship among Boraginaceae species and the maternal lineages of purple gromwells.</title>
        <authorList>
            <person name="Okada T."/>
            <person name="Watanabe K."/>
        </authorList>
    </citation>
    <scope>NUCLEOTIDE SEQUENCE [LARGE SCALE GENOMIC DNA]</scope>
</reference>
<dbReference type="PANTHER" id="PTHR47969:SF9">
    <property type="entry name" value="KINESIN-LIKE PROTEIN"/>
    <property type="match status" value="1"/>
</dbReference>
<evidence type="ECO:0000313" key="7">
    <source>
        <dbReference type="EMBL" id="GAA0171380.1"/>
    </source>
</evidence>
<dbReference type="GO" id="GO:0051231">
    <property type="term" value="P:spindle elongation"/>
    <property type="evidence" value="ECO:0007669"/>
    <property type="project" value="TreeGrafter"/>
</dbReference>
<dbReference type="Proteomes" id="UP001454036">
    <property type="component" value="Unassembled WGS sequence"/>
</dbReference>
<dbReference type="GO" id="GO:0007052">
    <property type="term" value="P:mitotic spindle organization"/>
    <property type="evidence" value="ECO:0007669"/>
    <property type="project" value="TreeGrafter"/>
</dbReference>
<keyword evidence="2 4" id="KW-0505">Motor protein</keyword>
<dbReference type="GO" id="GO:0007018">
    <property type="term" value="P:microtubule-based movement"/>
    <property type="evidence" value="ECO:0007669"/>
    <property type="project" value="InterPro"/>
</dbReference>
<dbReference type="SUPFAM" id="SSF47781">
    <property type="entry name" value="RuvA domain 2-like"/>
    <property type="match status" value="1"/>
</dbReference>
<evidence type="ECO:0000259" key="6">
    <source>
        <dbReference type="PROSITE" id="PS50067"/>
    </source>
</evidence>
<dbReference type="PROSITE" id="PS50067">
    <property type="entry name" value="KINESIN_MOTOR_2"/>
    <property type="match status" value="1"/>
</dbReference>
<dbReference type="GO" id="GO:0005874">
    <property type="term" value="C:microtubule"/>
    <property type="evidence" value="ECO:0007669"/>
    <property type="project" value="UniProtKB-KW"/>
</dbReference>
<keyword evidence="4" id="KW-0067">ATP-binding</keyword>
<evidence type="ECO:0000256" key="1">
    <source>
        <dbReference type="ARBA" id="ARBA00022701"/>
    </source>
</evidence>
<keyword evidence="1" id="KW-0493">Microtubule</keyword>
<feature type="region of interest" description="Disordered" evidence="5">
    <location>
        <begin position="353"/>
        <end position="394"/>
    </location>
</feature>
<dbReference type="FunFam" id="1.10.150.280:FF:000003">
    <property type="entry name" value="Kinesin-like protein KIN-10C"/>
    <property type="match status" value="1"/>
</dbReference>
<dbReference type="PRINTS" id="PR00380">
    <property type="entry name" value="KINESINHEAVY"/>
</dbReference>
<evidence type="ECO:0000256" key="5">
    <source>
        <dbReference type="SAM" id="MobiDB-lite"/>
    </source>
</evidence>